<accession>A0A7W3V0S5</accession>
<evidence type="ECO:0000256" key="1">
    <source>
        <dbReference type="SAM" id="MobiDB-lite"/>
    </source>
</evidence>
<evidence type="ECO:0008006" key="5">
    <source>
        <dbReference type="Google" id="ProtNLM"/>
    </source>
</evidence>
<sequence length="229" mass="25951">MDTGDLYKELYFHEMERRDRLNSGLSFPVGLVALLTGAALVMFRAAESSLSDWDKVLIILLAVVALTLALASFFLIRMYWGHEYSHMPFAEDLFNYTEDLCGHYKKQGVSSVNASKFAKAKCLAYVEQQFSKNAKFNAQVNDKKSKFLFLANAFVIASIVFLGISSPIYIYTQTRHKTEIQKIEITNRSLAVTQQEQNNQPQPPPAKEPEPTPPPSRLIKEHTEKPSKK</sequence>
<keyword evidence="2" id="KW-1133">Transmembrane helix</keyword>
<dbReference type="RefSeq" id="WP_182622435.1">
    <property type="nucleotide sequence ID" value="NZ_JACIUV010000004.1"/>
</dbReference>
<feature type="compositionally biased region" description="Basic and acidic residues" evidence="1">
    <location>
        <begin position="218"/>
        <end position="229"/>
    </location>
</feature>
<dbReference type="AlphaFoldDB" id="A0A7W3V0S5"/>
<evidence type="ECO:0000313" key="3">
    <source>
        <dbReference type="EMBL" id="MBB1117399.1"/>
    </source>
</evidence>
<protein>
    <recommendedName>
        <fullName evidence="5">Transmembrane protein</fullName>
    </recommendedName>
</protein>
<dbReference type="Proteomes" id="UP000550609">
    <property type="component" value="Unassembled WGS sequence"/>
</dbReference>
<comment type="caution">
    <text evidence="3">The sequence shown here is derived from an EMBL/GenBank/DDBJ whole genome shotgun (WGS) entry which is preliminary data.</text>
</comment>
<organism evidence="3 4">
    <name type="scientific">Stenotrophomonas koreensis</name>
    <dbReference type="NCBI Taxonomy" id="266128"/>
    <lineage>
        <taxon>Bacteria</taxon>
        <taxon>Pseudomonadati</taxon>
        <taxon>Pseudomonadota</taxon>
        <taxon>Gammaproteobacteria</taxon>
        <taxon>Lysobacterales</taxon>
        <taxon>Lysobacteraceae</taxon>
        <taxon>Stenotrophomonas</taxon>
    </lineage>
</organism>
<feature type="transmembrane region" description="Helical" evidence="2">
    <location>
        <begin position="57"/>
        <end position="80"/>
    </location>
</feature>
<keyword evidence="2" id="KW-0472">Membrane</keyword>
<feature type="transmembrane region" description="Helical" evidence="2">
    <location>
        <begin position="147"/>
        <end position="172"/>
    </location>
</feature>
<dbReference type="EMBL" id="JACIUV010000004">
    <property type="protein sequence ID" value="MBB1117399.1"/>
    <property type="molecule type" value="Genomic_DNA"/>
</dbReference>
<feature type="compositionally biased region" description="Pro residues" evidence="1">
    <location>
        <begin position="201"/>
        <end position="216"/>
    </location>
</feature>
<feature type="region of interest" description="Disordered" evidence="1">
    <location>
        <begin position="190"/>
        <end position="229"/>
    </location>
</feature>
<feature type="transmembrane region" description="Helical" evidence="2">
    <location>
        <begin position="25"/>
        <end position="45"/>
    </location>
</feature>
<evidence type="ECO:0000256" key="2">
    <source>
        <dbReference type="SAM" id="Phobius"/>
    </source>
</evidence>
<gene>
    <name evidence="3" type="ORF">H4O09_10100</name>
</gene>
<keyword evidence="2" id="KW-0812">Transmembrane</keyword>
<evidence type="ECO:0000313" key="4">
    <source>
        <dbReference type="Proteomes" id="UP000550609"/>
    </source>
</evidence>
<name>A0A7W3V0S5_9GAMM</name>
<proteinExistence type="predicted"/>
<reference evidence="3 4" key="1">
    <citation type="submission" date="2020-08" db="EMBL/GenBank/DDBJ databases">
        <title>Stenotrophomonas sp. W1S232.</title>
        <authorList>
            <person name="Deng Y."/>
        </authorList>
    </citation>
    <scope>NUCLEOTIDE SEQUENCE [LARGE SCALE GENOMIC DNA]</scope>
    <source>
        <strain evidence="3 4">W1S232</strain>
    </source>
</reference>